<proteinExistence type="predicted"/>
<evidence type="ECO:0000313" key="2">
    <source>
        <dbReference type="EMBL" id="KAK6338401.1"/>
    </source>
</evidence>
<gene>
    <name evidence="2" type="ORF">TWF730_002463</name>
</gene>
<dbReference type="AlphaFoldDB" id="A0AAV9UAQ7"/>
<name>A0AAV9UAQ7_9PEZI</name>
<comment type="caution">
    <text evidence="2">The sequence shown here is derived from an EMBL/GenBank/DDBJ whole genome shotgun (WGS) entry which is preliminary data.</text>
</comment>
<dbReference type="Proteomes" id="UP001373714">
    <property type="component" value="Unassembled WGS sequence"/>
</dbReference>
<accession>A0AAV9UAQ7</accession>
<sequence length="190" mass="22284">MEDALSKPIDATGIKRLARQLGVPHHPSSDPFPNRSPPRDRHLEAQIFSDQPPLTPAEWEDPKKLDIRIRTLEVGIIKLSANLSNLAENCKTMRLNLDDEQELLYLQRNYTTLKEIDRWTGVMGDRVDKRMEELSSISKGYEDFVTAGRKKLEEIGERGRQPWWKAKPWYETGEVYRSDKYFRKKFKRNL</sequence>
<protein>
    <submittedName>
        <fullName evidence="2">Uncharacterized protein</fullName>
    </submittedName>
</protein>
<reference evidence="2 3" key="1">
    <citation type="submission" date="2019-10" db="EMBL/GenBank/DDBJ databases">
        <authorList>
            <person name="Palmer J.M."/>
        </authorList>
    </citation>
    <scope>NUCLEOTIDE SEQUENCE [LARGE SCALE GENOMIC DNA]</scope>
    <source>
        <strain evidence="2 3">TWF730</strain>
    </source>
</reference>
<evidence type="ECO:0000313" key="3">
    <source>
        <dbReference type="Proteomes" id="UP001373714"/>
    </source>
</evidence>
<organism evidence="2 3">
    <name type="scientific">Orbilia blumenaviensis</name>
    <dbReference type="NCBI Taxonomy" id="1796055"/>
    <lineage>
        <taxon>Eukaryota</taxon>
        <taxon>Fungi</taxon>
        <taxon>Dikarya</taxon>
        <taxon>Ascomycota</taxon>
        <taxon>Pezizomycotina</taxon>
        <taxon>Orbiliomycetes</taxon>
        <taxon>Orbiliales</taxon>
        <taxon>Orbiliaceae</taxon>
        <taxon>Orbilia</taxon>
    </lineage>
</organism>
<dbReference type="EMBL" id="JAVHNS010000012">
    <property type="protein sequence ID" value="KAK6338401.1"/>
    <property type="molecule type" value="Genomic_DNA"/>
</dbReference>
<feature type="region of interest" description="Disordered" evidence="1">
    <location>
        <begin position="18"/>
        <end position="40"/>
    </location>
</feature>
<evidence type="ECO:0000256" key="1">
    <source>
        <dbReference type="SAM" id="MobiDB-lite"/>
    </source>
</evidence>
<keyword evidence="3" id="KW-1185">Reference proteome</keyword>